<dbReference type="EMBL" id="AAMD01000019">
    <property type="protein sequence ID" value="EAU68262.1"/>
    <property type="molecule type" value="Genomic_DNA"/>
</dbReference>
<dbReference type="STRING" id="378806.STAUR_7718"/>
<dbReference type="AlphaFoldDB" id="Q098X9"/>
<gene>
    <name evidence="2" type="ordered locus">STAUR_7718</name>
    <name evidence="3" type="ORF">STIAU_5830</name>
</gene>
<organism evidence="3 5">
    <name type="scientific">Stigmatella aurantiaca (strain DW4/3-1)</name>
    <dbReference type="NCBI Taxonomy" id="378806"/>
    <lineage>
        <taxon>Bacteria</taxon>
        <taxon>Pseudomonadati</taxon>
        <taxon>Myxococcota</taxon>
        <taxon>Myxococcia</taxon>
        <taxon>Myxococcales</taxon>
        <taxon>Cystobacterineae</taxon>
        <taxon>Archangiaceae</taxon>
        <taxon>Stigmatella</taxon>
    </lineage>
</organism>
<dbReference type="Proteomes" id="UP000001351">
    <property type="component" value="Chromosome"/>
</dbReference>
<feature type="signal peptide" evidence="1">
    <location>
        <begin position="1"/>
        <end position="20"/>
    </location>
</feature>
<keyword evidence="1" id="KW-0732">Signal</keyword>
<proteinExistence type="predicted"/>
<reference evidence="2 4" key="2">
    <citation type="journal article" date="2011" name="Mol. Biol. Evol.">
        <title>Comparative genomic analysis of fruiting body formation in Myxococcales.</title>
        <authorList>
            <person name="Huntley S."/>
            <person name="Hamann N."/>
            <person name="Wegener-Feldbrugge S."/>
            <person name="Treuner-Lange A."/>
            <person name="Kube M."/>
            <person name="Reinhardt R."/>
            <person name="Klages S."/>
            <person name="Muller R."/>
            <person name="Ronning C.M."/>
            <person name="Nierman W.C."/>
            <person name="Sogaard-Andersen L."/>
        </authorList>
    </citation>
    <scope>NUCLEOTIDE SEQUENCE [LARGE SCALE GENOMIC DNA]</scope>
    <source>
        <strain evidence="2 4">DW4/3-1</strain>
    </source>
</reference>
<evidence type="ECO:0000313" key="2">
    <source>
        <dbReference type="EMBL" id="ADO75473.1"/>
    </source>
</evidence>
<dbReference type="RefSeq" id="WP_002612141.1">
    <property type="nucleotide sequence ID" value="NC_014623.1"/>
</dbReference>
<evidence type="ECO:0000313" key="5">
    <source>
        <dbReference type="Proteomes" id="UP000032702"/>
    </source>
</evidence>
<dbReference type="PATRIC" id="fig|378806.16.peg.7602"/>
<dbReference type="EMBL" id="CP002271">
    <property type="protein sequence ID" value="ADO75473.1"/>
    <property type="molecule type" value="Genomic_DNA"/>
</dbReference>
<accession>Q098X9</accession>
<feature type="chain" id="PRO_5010840354" description="Lipoprotein" evidence="1">
    <location>
        <begin position="21"/>
        <end position="127"/>
    </location>
</feature>
<dbReference type="Proteomes" id="UP000032702">
    <property type="component" value="Unassembled WGS sequence"/>
</dbReference>
<evidence type="ECO:0000256" key="1">
    <source>
        <dbReference type="SAM" id="SignalP"/>
    </source>
</evidence>
<name>Q098X9_STIAD</name>
<evidence type="ECO:0000313" key="3">
    <source>
        <dbReference type="EMBL" id="EAU68262.1"/>
    </source>
</evidence>
<dbReference type="OrthoDB" id="5510920at2"/>
<keyword evidence="4" id="KW-1185">Reference proteome</keyword>
<sequence length="127" mass="12840">MKRSLATMLVFVGLSLLGCGGPVTEPETAPDTDAPATVSQLSSCTASCPGGTSVSCTGSNCSATDNQGVTCGGTFYACGCGNLPACSAYSNKICTTAGQQLSCCNNGRPDALLCSNAGGTTYRWYYF</sequence>
<evidence type="ECO:0000313" key="4">
    <source>
        <dbReference type="Proteomes" id="UP000001351"/>
    </source>
</evidence>
<dbReference type="HOGENOM" id="CLU_161413_0_0_7"/>
<reference evidence="3 5" key="1">
    <citation type="submission" date="2006-04" db="EMBL/GenBank/DDBJ databases">
        <authorList>
            <person name="Nierman W.C."/>
        </authorList>
    </citation>
    <scope>NUCLEOTIDE SEQUENCE [LARGE SCALE GENOMIC DNA]</scope>
    <source>
        <strain evidence="3 5">DW4/3-1</strain>
    </source>
</reference>
<evidence type="ECO:0008006" key="6">
    <source>
        <dbReference type="Google" id="ProtNLM"/>
    </source>
</evidence>
<dbReference type="PROSITE" id="PS51257">
    <property type="entry name" value="PROKAR_LIPOPROTEIN"/>
    <property type="match status" value="1"/>
</dbReference>
<dbReference type="KEGG" id="sur:STAUR_7718"/>
<protein>
    <recommendedName>
        <fullName evidence="6">Lipoprotein</fullName>
    </recommendedName>
</protein>